<protein>
    <submittedName>
        <fullName evidence="7">Permease YjgP/YjgQ family protein</fullName>
    </submittedName>
</protein>
<dbReference type="eggNOG" id="COG0795">
    <property type="taxonomic scope" value="Bacteria"/>
</dbReference>
<feature type="transmembrane region" description="Helical" evidence="6">
    <location>
        <begin position="114"/>
        <end position="135"/>
    </location>
</feature>
<dbReference type="PANTHER" id="PTHR33529">
    <property type="entry name" value="SLR0882 PROTEIN-RELATED"/>
    <property type="match status" value="1"/>
</dbReference>
<evidence type="ECO:0000256" key="3">
    <source>
        <dbReference type="ARBA" id="ARBA00022692"/>
    </source>
</evidence>
<dbReference type="AlphaFoldDB" id="B7K007"/>
<proteinExistence type="predicted"/>
<feature type="transmembrane region" description="Helical" evidence="6">
    <location>
        <begin position="310"/>
        <end position="328"/>
    </location>
</feature>
<gene>
    <name evidence="7" type="ordered locus">PCC8801_2122</name>
</gene>
<dbReference type="OrthoDB" id="9780716at2"/>
<dbReference type="GO" id="GO:0015920">
    <property type="term" value="P:lipopolysaccharide transport"/>
    <property type="evidence" value="ECO:0007669"/>
    <property type="project" value="TreeGrafter"/>
</dbReference>
<evidence type="ECO:0000256" key="6">
    <source>
        <dbReference type="SAM" id="Phobius"/>
    </source>
</evidence>
<keyword evidence="4 6" id="KW-1133">Transmembrane helix</keyword>
<evidence type="ECO:0000256" key="1">
    <source>
        <dbReference type="ARBA" id="ARBA00004651"/>
    </source>
</evidence>
<evidence type="ECO:0000256" key="4">
    <source>
        <dbReference type="ARBA" id="ARBA00022989"/>
    </source>
</evidence>
<sequence length="393" mass="43955">MDMAQFKAVKVKLGIPGLSIMDRYLFIEILLPFFFGMGIFTSLGVAIGTLFDLVRRVTESGLLITVALKILVLKMPGFIVLAFPMAMLLAALMAYSRLSSDSELIAMRSLGISIYRLVIPAILFSLLVTGLAFIVNDWIAPAATHEAAVTLEKAVSKERPSFAEQRNIIYPEYRIIQQEDGKETTVLSRLFYAENFNGEEMEELTILDRSQEDVNQIVTSQSATWNVAQNTWDFFNGTIYIIAPDGSYRNIVRFQHQQLKLPRAPLDLANRRQNFTEMSIAQTKEYLEVMKLSGNKERVRKVEVRIQEKYALPFVCLVFGLVGAAMGVRPQNTSRATSFGICVGLIFSYYLLSFVTSSLGIWGILTPFLAAWAPNILGLTAGGLLLVQSNYLR</sequence>
<evidence type="ECO:0000313" key="7">
    <source>
        <dbReference type="EMBL" id="ACK66154.1"/>
    </source>
</evidence>
<keyword evidence="5 6" id="KW-0472">Membrane</keyword>
<dbReference type="Pfam" id="PF03739">
    <property type="entry name" value="LptF_LptG"/>
    <property type="match status" value="1"/>
</dbReference>
<dbReference type="Proteomes" id="UP000008204">
    <property type="component" value="Chromosome"/>
</dbReference>
<evidence type="ECO:0000313" key="8">
    <source>
        <dbReference type="Proteomes" id="UP000008204"/>
    </source>
</evidence>
<feature type="transmembrane region" description="Helical" evidence="6">
    <location>
        <begin position="29"/>
        <end position="51"/>
    </location>
</feature>
<reference evidence="8" key="1">
    <citation type="journal article" date="2011" name="MBio">
        <title>Novel metabolic attributes of the genus Cyanothece, comprising a group of unicellular nitrogen-fixing Cyanobacteria.</title>
        <authorList>
            <person name="Bandyopadhyay A."/>
            <person name="Elvitigala T."/>
            <person name="Welsh E."/>
            <person name="Stockel J."/>
            <person name="Liberton M."/>
            <person name="Min H."/>
            <person name="Sherman L.A."/>
            <person name="Pakrasi H.B."/>
        </authorList>
    </citation>
    <scope>NUCLEOTIDE SEQUENCE [LARGE SCALE GENOMIC DNA]</scope>
    <source>
        <strain evidence="8">PCC 8801</strain>
    </source>
</reference>
<feature type="transmembrane region" description="Helical" evidence="6">
    <location>
        <begin position="340"/>
        <end position="362"/>
    </location>
</feature>
<dbReference type="GO" id="GO:0043190">
    <property type="term" value="C:ATP-binding cassette (ABC) transporter complex"/>
    <property type="evidence" value="ECO:0007669"/>
    <property type="project" value="TreeGrafter"/>
</dbReference>
<dbReference type="RefSeq" id="WP_012595422.1">
    <property type="nucleotide sequence ID" value="NC_011726.1"/>
</dbReference>
<dbReference type="PANTHER" id="PTHR33529:SF6">
    <property type="entry name" value="YJGP_YJGQ FAMILY PERMEASE"/>
    <property type="match status" value="1"/>
</dbReference>
<evidence type="ECO:0000256" key="2">
    <source>
        <dbReference type="ARBA" id="ARBA00022475"/>
    </source>
</evidence>
<accession>B7K007</accession>
<name>B7K007_RIPO1</name>
<dbReference type="HOGENOM" id="CLU_028799_3_1_3"/>
<keyword evidence="2" id="KW-1003">Cell membrane</keyword>
<evidence type="ECO:0000256" key="5">
    <source>
        <dbReference type="ARBA" id="ARBA00023136"/>
    </source>
</evidence>
<keyword evidence="8" id="KW-1185">Reference proteome</keyword>
<dbReference type="KEGG" id="cyp:PCC8801_2122"/>
<feature type="transmembrane region" description="Helical" evidence="6">
    <location>
        <begin position="71"/>
        <end position="93"/>
    </location>
</feature>
<dbReference type="InterPro" id="IPR005495">
    <property type="entry name" value="LptG/LptF_permease"/>
</dbReference>
<feature type="transmembrane region" description="Helical" evidence="6">
    <location>
        <begin position="368"/>
        <end position="387"/>
    </location>
</feature>
<keyword evidence="3 6" id="KW-0812">Transmembrane</keyword>
<organism evidence="7 8">
    <name type="scientific">Rippkaea orientalis (strain PCC 8801 / RF-1)</name>
    <name type="common">Cyanothece sp. (strain PCC 8801)</name>
    <dbReference type="NCBI Taxonomy" id="41431"/>
    <lineage>
        <taxon>Bacteria</taxon>
        <taxon>Bacillati</taxon>
        <taxon>Cyanobacteriota</taxon>
        <taxon>Cyanophyceae</taxon>
        <taxon>Oscillatoriophycideae</taxon>
        <taxon>Chroococcales</taxon>
        <taxon>Aphanothecaceae</taxon>
        <taxon>Rippkaea</taxon>
        <taxon>Rippkaea orientalis</taxon>
    </lineage>
</organism>
<dbReference type="EMBL" id="CP001287">
    <property type="protein sequence ID" value="ACK66154.1"/>
    <property type="molecule type" value="Genomic_DNA"/>
</dbReference>
<comment type="subcellular location">
    <subcellularLocation>
        <location evidence="1">Cell membrane</location>
        <topology evidence="1">Multi-pass membrane protein</topology>
    </subcellularLocation>
</comment>
<dbReference type="STRING" id="41431.PCC8801_2122"/>